<evidence type="ECO:0000313" key="6">
    <source>
        <dbReference type="EMBL" id="NML18040.1"/>
    </source>
</evidence>
<comment type="similarity">
    <text evidence="1">Belongs to the LysR transcriptional regulatory family.</text>
</comment>
<evidence type="ECO:0000256" key="2">
    <source>
        <dbReference type="ARBA" id="ARBA00023015"/>
    </source>
</evidence>
<dbReference type="EMBL" id="JABBFW010000026">
    <property type="protein sequence ID" value="NML18040.1"/>
    <property type="molecule type" value="Genomic_DNA"/>
</dbReference>
<dbReference type="Proteomes" id="UP000574067">
    <property type="component" value="Unassembled WGS sequence"/>
</dbReference>
<dbReference type="InterPro" id="IPR036388">
    <property type="entry name" value="WH-like_DNA-bd_sf"/>
</dbReference>
<dbReference type="RefSeq" id="WP_169162941.1">
    <property type="nucleotide sequence ID" value="NZ_JABBFW010000026.1"/>
</dbReference>
<keyword evidence="2" id="KW-0805">Transcription regulation</keyword>
<keyword evidence="7" id="KW-1185">Reference proteome</keyword>
<gene>
    <name evidence="6" type="ORF">HHL10_24010</name>
</gene>
<dbReference type="GO" id="GO:0000976">
    <property type="term" value="F:transcription cis-regulatory region binding"/>
    <property type="evidence" value="ECO:0007669"/>
    <property type="project" value="TreeGrafter"/>
</dbReference>
<dbReference type="PANTHER" id="PTHR30126:SF4">
    <property type="entry name" value="LYSR FAMILY TRANSCRIPTIONAL REGULATOR"/>
    <property type="match status" value="1"/>
</dbReference>
<dbReference type="GO" id="GO:0003700">
    <property type="term" value="F:DNA-binding transcription factor activity"/>
    <property type="evidence" value="ECO:0007669"/>
    <property type="project" value="InterPro"/>
</dbReference>
<proteinExistence type="inferred from homology"/>
<dbReference type="AlphaFoldDB" id="A0A848FIK7"/>
<evidence type="ECO:0000259" key="5">
    <source>
        <dbReference type="PROSITE" id="PS50931"/>
    </source>
</evidence>
<dbReference type="InterPro" id="IPR036390">
    <property type="entry name" value="WH_DNA-bd_sf"/>
</dbReference>
<dbReference type="SUPFAM" id="SSF53850">
    <property type="entry name" value="Periplasmic binding protein-like II"/>
    <property type="match status" value="1"/>
</dbReference>
<evidence type="ECO:0000256" key="3">
    <source>
        <dbReference type="ARBA" id="ARBA00023125"/>
    </source>
</evidence>
<feature type="domain" description="HTH lysR-type" evidence="5">
    <location>
        <begin position="4"/>
        <end position="61"/>
    </location>
</feature>
<dbReference type="SUPFAM" id="SSF46785">
    <property type="entry name" value="Winged helix' DNA-binding domain"/>
    <property type="match status" value="1"/>
</dbReference>
<evidence type="ECO:0000256" key="1">
    <source>
        <dbReference type="ARBA" id="ARBA00009437"/>
    </source>
</evidence>
<dbReference type="Pfam" id="PF03466">
    <property type="entry name" value="LysR_substrate"/>
    <property type="match status" value="1"/>
</dbReference>
<reference evidence="6 7" key="1">
    <citation type="submission" date="2020-04" db="EMBL/GenBank/DDBJ databases">
        <title>Azohydromonas sp. isolated from soil.</title>
        <authorList>
            <person name="Dahal R.H."/>
        </authorList>
    </citation>
    <scope>NUCLEOTIDE SEQUENCE [LARGE SCALE GENOMIC DNA]</scope>
    <source>
        <strain evidence="6 7">G-1-1-14</strain>
    </source>
</reference>
<name>A0A848FIK7_9BURK</name>
<dbReference type="Gene3D" id="3.40.190.10">
    <property type="entry name" value="Periplasmic binding protein-like II"/>
    <property type="match status" value="2"/>
</dbReference>
<dbReference type="PROSITE" id="PS50931">
    <property type="entry name" value="HTH_LYSR"/>
    <property type="match status" value="1"/>
</dbReference>
<keyword evidence="4" id="KW-0804">Transcription</keyword>
<dbReference type="InterPro" id="IPR000847">
    <property type="entry name" value="LysR_HTH_N"/>
</dbReference>
<dbReference type="Gene3D" id="1.10.10.10">
    <property type="entry name" value="Winged helix-like DNA-binding domain superfamily/Winged helix DNA-binding domain"/>
    <property type="match status" value="1"/>
</dbReference>
<sequence>MGKLSLEGLELIDAIARRGSFSAAADELHKVPSTISYTVARLEEELKVQLFRRSGPRIEMTEAGRELVREGRLLLQAAADLECRVQRVASGWESTFQLALDGLIPTEILGPHIAAFHEVADATRLRVVEETLTGTWESLLDARSDLVLAAGPGPAGGGYLAREVARVDFWFCVAPFHPLAREAEPLTEAQLRGHRAVVVADSARHLPARSTGLLSGQRTVTVPTLRAKLALQLEGVGAGYLPALCAEAYVRSGALLRKRVEGERPQETLSLAWRVGAQGKALAWWSARLGEAQTVQGLLDSVGRLHGGSLREQPTSIPSPECR</sequence>
<evidence type="ECO:0000313" key="7">
    <source>
        <dbReference type="Proteomes" id="UP000574067"/>
    </source>
</evidence>
<keyword evidence="3" id="KW-0238">DNA-binding</keyword>
<comment type="caution">
    <text evidence="6">The sequence shown here is derived from an EMBL/GenBank/DDBJ whole genome shotgun (WGS) entry which is preliminary data.</text>
</comment>
<accession>A0A848FIK7</accession>
<protein>
    <submittedName>
        <fullName evidence="6">LysR family transcriptional regulator</fullName>
    </submittedName>
</protein>
<evidence type="ECO:0000256" key="4">
    <source>
        <dbReference type="ARBA" id="ARBA00023163"/>
    </source>
</evidence>
<dbReference type="PANTHER" id="PTHR30126">
    <property type="entry name" value="HTH-TYPE TRANSCRIPTIONAL REGULATOR"/>
    <property type="match status" value="1"/>
</dbReference>
<dbReference type="Pfam" id="PF00126">
    <property type="entry name" value="HTH_1"/>
    <property type="match status" value="1"/>
</dbReference>
<dbReference type="InterPro" id="IPR005119">
    <property type="entry name" value="LysR_subst-bd"/>
</dbReference>
<organism evidence="6 7">
    <name type="scientific">Azohydromonas caseinilytica</name>
    <dbReference type="NCBI Taxonomy" id="2728836"/>
    <lineage>
        <taxon>Bacteria</taxon>
        <taxon>Pseudomonadati</taxon>
        <taxon>Pseudomonadota</taxon>
        <taxon>Betaproteobacteria</taxon>
        <taxon>Burkholderiales</taxon>
        <taxon>Sphaerotilaceae</taxon>
        <taxon>Azohydromonas</taxon>
    </lineage>
</organism>